<sequence>MEELFKEAKNQFMLGQNQKAEELYTQIIDGCNAEVVTDNMKSILAEAFNNRGQIKYLRVDFDEAIADYTAAIGVDNSFATAYYNRGQIHYRLARFEEGIRDLQEALKHQPDFPDAAVALQTAQEDLQISISKADAGVSMETPST</sequence>
<dbReference type="PROSITE" id="PS50005">
    <property type="entry name" value="TPR"/>
    <property type="match status" value="1"/>
</dbReference>
<organism evidence="2 3">
    <name type="scientific">Patiria miniata</name>
    <name type="common">Bat star</name>
    <name type="synonym">Asterina miniata</name>
    <dbReference type="NCBI Taxonomy" id="46514"/>
    <lineage>
        <taxon>Eukaryota</taxon>
        <taxon>Metazoa</taxon>
        <taxon>Echinodermata</taxon>
        <taxon>Eleutherozoa</taxon>
        <taxon>Asterozoa</taxon>
        <taxon>Asteroidea</taxon>
        <taxon>Valvatacea</taxon>
        <taxon>Valvatida</taxon>
        <taxon>Asterinidae</taxon>
        <taxon>Patiria</taxon>
    </lineage>
</organism>
<dbReference type="GeneID" id="119724514"/>
<dbReference type="Pfam" id="PF13414">
    <property type="entry name" value="TPR_11"/>
    <property type="match status" value="1"/>
</dbReference>
<dbReference type="InterPro" id="IPR019734">
    <property type="entry name" value="TPR_rpt"/>
</dbReference>
<proteinExistence type="predicted"/>
<dbReference type="OMA" id="MEEDNSQ"/>
<protein>
    <recommendedName>
        <fullName evidence="4">Tetratricopeptide repeat protein 32</fullName>
    </recommendedName>
</protein>
<feature type="repeat" description="TPR" evidence="1">
    <location>
        <begin position="79"/>
        <end position="112"/>
    </location>
</feature>
<dbReference type="Gene3D" id="1.25.40.10">
    <property type="entry name" value="Tetratricopeptide repeat domain"/>
    <property type="match status" value="1"/>
</dbReference>
<dbReference type="AlphaFoldDB" id="A0A913ZIB2"/>
<accession>A0A913ZIB2</accession>
<dbReference type="PANTHER" id="PTHR47059">
    <property type="entry name" value="TETRATRICOPEPTIDE REPEAT PROTEIN 32"/>
    <property type="match status" value="1"/>
</dbReference>
<dbReference type="SMART" id="SM00028">
    <property type="entry name" value="TPR"/>
    <property type="match status" value="2"/>
</dbReference>
<name>A0A913ZIB2_PATMI</name>
<dbReference type="PANTHER" id="PTHR47059:SF1">
    <property type="entry name" value="TETRATRICOPEPTIDE REPEAT PROTEIN 32"/>
    <property type="match status" value="1"/>
</dbReference>
<evidence type="ECO:0008006" key="4">
    <source>
        <dbReference type="Google" id="ProtNLM"/>
    </source>
</evidence>
<dbReference type="OrthoDB" id="2017782at2759"/>
<evidence type="ECO:0000313" key="3">
    <source>
        <dbReference type="Proteomes" id="UP000887568"/>
    </source>
</evidence>
<dbReference type="RefSeq" id="XP_038051527.1">
    <property type="nucleotide sequence ID" value="XM_038195599.1"/>
</dbReference>
<reference evidence="2" key="1">
    <citation type="submission" date="2022-11" db="UniProtKB">
        <authorList>
            <consortium name="EnsemblMetazoa"/>
        </authorList>
    </citation>
    <scope>IDENTIFICATION</scope>
</reference>
<evidence type="ECO:0000256" key="1">
    <source>
        <dbReference type="PROSITE-ProRule" id="PRU00339"/>
    </source>
</evidence>
<evidence type="ECO:0000313" key="2">
    <source>
        <dbReference type="EnsemblMetazoa" id="XP_038051527.1"/>
    </source>
</evidence>
<dbReference type="InterPro" id="IPR011990">
    <property type="entry name" value="TPR-like_helical_dom_sf"/>
</dbReference>
<dbReference type="PROSITE" id="PS50293">
    <property type="entry name" value="TPR_REGION"/>
    <property type="match status" value="1"/>
</dbReference>
<dbReference type="Proteomes" id="UP000887568">
    <property type="component" value="Unplaced"/>
</dbReference>
<keyword evidence="3" id="KW-1185">Reference proteome</keyword>
<keyword evidence="1" id="KW-0802">TPR repeat</keyword>
<dbReference type="SUPFAM" id="SSF48452">
    <property type="entry name" value="TPR-like"/>
    <property type="match status" value="1"/>
</dbReference>
<dbReference type="EnsemblMetazoa" id="XM_038195599.1">
    <property type="protein sequence ID" value="XP_038051527.1"/>
    <property type="gene ID" value="LOC119724514"/>
</dbReference>